<dbReference type="CDD" id="cd03801">
    <property type="entry name" value="GT4_PimA-like"/>
    <property type="match status" value="1"/>
</dbReference>
<proteinExistence type="predicted"/>
<dbReference type="GO" id="GO:0016758">
    <property type="term" value="F:hexosyltransferase activity"/>
    <property type="evidence" value="ECO:0007669"/>
    <property type="project" value="TreeGrafter"/>
</dbReference>
<dbReference type="Proteomes" id="UP000297900">
    <property type="component" value="Unassembled WGS sequence"/>
</dbReference>
<dbReference type="Gene3D" id="3.40.50.2000">
    <property type="entry name" value="Glycogen Phosphorylase B"/>
    <property type="match status" value="2"/>
</dbReference>
<keyword evidence="3" id="KW-0808">Transferase</keyword>
<evidence type="ECO:0000313" key="3">
    <source>
        <dbReference type="EMBL" id="TFE27869.1"/>
    </source>
</evidence>
<dbReference type="OrthoDB" id="139410at2"/>
<dbReference type="AlphaFoldDB" id="A0A4Y8M1B4"/>
<gene>
    <name evidence="3" type="ORF">E2980_08790</name>
</gene>
<accession>A0A4Y8M1B4</accession>
<dbReference type="PANTHER" id="PTHR45947">
    <property type="entry name" value="SULFOQUINOVOSYL TRANSFERASE SQD2"/>
    <property type="match status" value="1"/>
</dbReference>
<dbReference type="PANTHER" id="PTHR45947:SF3">
    <property type="entry name" value="SULFOQUINOVOSYL TRANSFERASE SQD2"/>
    <property type="match status" value="1"/>
</dbReference>
<dbReference type="SUPFAM" id="SSF53756">
    <property type="entry name" value="UDP-Glycosyltransferase/glycogen phosphorylase"/>
    <property type="match status" value="1"/>
</dbReference>
<sequence length="384" mass="43280">MAMLKAAFITPGAFPVPSSMGGSVERVVEMVVPGLVPHVNARIYGRIGKRLSTKGSLNGVSVERLPAANKIKYFKLVRGRLAKYKPDVIQVENRPLWVPRLKQSFPRSRIGLNLHSTTFIKAPYISERKRKICLQAADYIQVNSEFLREYIDKHVPQAAAKIRVNYLGVDAERFPGRSTLEGMCMREEWRRRHGWGNRPIVLYVGRLIPQKGVHHLLSTLPALISNAPDVLVVIVGSALYGSHRQTGYVRRLHNQARRWKNNVHFQPYVPHHEIPNWFAMADIAVVPSIGQEAFGLVNLEAMAAELPVVATKAGGMKEVVADGSTGYLVSADSTAIVPELSEKIVYLLVQEVVRKELGRRGRERVLNHFLWQHTAERWLGFQRE</sequence>
<dbReference type="InterPro" id="IPR028098">
    <property type="entry name" value="Glyco_trans_4-like_N"/>
</dbReference>
<feature type="domain" description="Glycosyltransferase subfamily 4-like N-terminal" evidence="2">
    <location>
        <begin position="71"/>
        <end position="173"/>
    </location>
</feature>
<evidence type="ECO:0000259" key="1">
    <source>
        <dbReference type="Pfam" id="PF00534"/>
    </source>
</evidence>
<dbReference type="Pfam" id="PF13439">
    <property type="entry name" value="Glyco_transf_4"/>
    <property type="match status" value="1"/>
</dbReference>
<dbReference type="InterPro" id="IPR001296">
    <property type="entry name" value="Glyco_trans_1"/>
</dbReference>
<protein>
    <submittedName>
        <fullName evidence="3">Glycosyltransferase family 1 protein</fullName>
    </submittedName>
</protein>
<keyword evidence="4" id="KW-1185">Reference proteome</keyword>
<evidence type="ECO:0000313" key="4">
    <source>
        <dbReference type="Proteomes" id="UP000297900"/>
    </source>
</evidence>
<name>A0A4Y8M1B4_9BACL</name>
<dbReference type="Pfam" id="PF00534">
    <property type="entry name" value="Glycos_transf_1"/>
    <property type="match status" value="1"/>
</dbReference>
<comment type="caution">
    <text evidence="3">The sequence shown here is derived from an EMBL/GenBank/DDBJ whole genome shotgun (WGS) entry which is preliminary data.</text>
</comment>
<evidence type="ECO:0000259" key="2">
    <source>
        <dbReference type="Pfam" id="PF13439"/>
    </source>
</evidence>
<organism evidence="3 4">
    <name type="scientific">Cohnella luojiensis</name>
    <dbReference type="NCBI Taxonomy" id="652876"/>
    <lineage>
        <taxon>Bacteria</taxon>
        <taxon>Bacillati</taxon>
        <taxon>Bacillota</taxon>
        <taxon>Bacilli</taxon>
        <taxon>Bacillales</taxon>
        <taxon>Paenibacillaceae</taxon>
        <taxon>Cohnella</taxon>
    </lineage>
</organism>
<dbReference type="InterPro" id="IPR050194">
    <property type="entry name" value="Glycosyltransferase_grp1"/>
</dbReference>
<dbReference type="EMBL" id="SOMN01000008">
    <property type="protein sequence ID" value="TFE27869.1"/>
    <property type="molecule type" value="Genomic_DNA"/>
</dbReference>
<reference evidence="3 4" key="1">
    <citation type="submission" date="2019-03" db="EMBL/GenBank/DDBJ databases">
        <title>Cohnella endophytica sp. nov., a novel endophytic bacterium isolated from bark of Sonneratia apetala.</title>
        <authorList>
            <person name="Tuo L."/>
        </authorList>
    </citation>
    <scope>NUCLEOTIDE SEQUENCE [LARGE SCALE GENOMIC DNA]</scope>
    <source>
        <strain evidence="3 4">CCTCC AB 208254</strain>
    </source>
</reference>
<feature type="domain" description="Glycosyl transferase family 1" evidence="1">
    <location>
        <begin position="186"/>
        <end position="364"/>
    </location>
</feature>